<dbReference type="InterPro" id="IPR000719">
    <property type="entry name" value="Prot_kinase_dom"/>
</dbReference>
<feature type="compositionally biased region" description="Low complexity" evidence="7">
    <location>
        <begin position="472"/>
        <end position="484"/>
    </location>
</feature>
<dbReference type="InterPro" id="IPR008271">
    <property type="entry name" value="Ser/Thr_kinase_AS"/>
</dbReference>
<feature type="region of interest" description="Disordered" evidence="7">
    <location>
        <begin position="465"/>
        <end position="545"/>
    </location>
</feature>
<dbReference type="GO" id="GO:0005524">
    <property type="term" value="F:ATP binding"/>
    <property type="evidence" value="ECO:0007669"/>
    <property type="project" value="UniProtKB-UniRule"/>
</dbReference>
<organism evidence="9">
    <name type="scientific">Pinguiococcus pyrenoidosus</name>
    <dbReference type="NCBI Taxonomy" id="172671"/>
    <lineage>
        <taxon>Eukaryota</taxon>
        <taxon>Sar</taxon>
        <taxon>Stramenopiles</taxon>
        <taxon>Ochrophyta</taxon>
        <taxon>Pinguiophyceae</taxon>
        <taxon>Pinguiochrysidales</taxon>
        <taxon>Pinguiochrysidaceae</taxon>
        <taxon>Pinguiococcus</taxon>
    </lineage>
</organism>
<evidence type="ECO:0000256" key="1">
    <source>
        <dbReference type="ARBA" id="ARBA00022527"/>
    </source>
</evidence>
<evidence type="ECO:0000259" key="8">
    <source>
        <dbReference type="PROSITE" id="PS50011"/>
    </source>
</evidence>
<evidence type="ECO:0000256" key="4">
    <source>
        <dbReference type="ARBA" id="ARBA00022777"/>
    </source>
</evidence>
<proteinExistence type="predicted"/>
<keyword evidence="1" id="KW-0723">Serine/threonine-protein kinase</keyword>
<keyword evidence="4" id="KW-0418">Kinase</keyword>
<dbReference type="InterPro" id="IPR050494">
    <property type="entry name" value="Ser_Thr_dual-spec_kinase"/>
</dbReference>
<keyword evidence="3 6" id="KW-0547">Nucleotide-binding</keyword>
<dbReference type="PROSITE" id="PS00107">
    <property type="entry name" value="PROTEIN_KINASE_ATP"/>
    <property type="match status" value="1"/>
</dbReference>
<dbReference type="PROSITE" id="PS00108">
    <property type="entry name" value="PROTEIN_KINASE_ST"/>
    <property type="match status" value="1"/>
</dbReference>
<evidence type="ECO:0000256" key="6">
    <source>
        <dbReference type="PROSITE-ProRule" id="PRU10141"/>
    </source>
</evidence>
<protein>
    <recommendedName>
        <fullName evidence="8">Protein kinase domain-containing protein</fullName>
    </recommendedName>
</protein>
<dbReference type="InterPro" id="IPR017441">
    <property type="entry name" value="Protein_kinase_ATP_BS"/>
</dbReference>
<feature type="compositionally biased region" description="Basic residues" evidence="7">
    <location>
        <begin position="376"/>
        <end position="393"/>
    </location>
</feature>
<evidence type="ECO:0000256" key="5">
    <source>
        <dbReference type="ARBA" id="ARBA00022840"/>
    </source>
</evidence>
<dbReference type="GO" id="GO:0004674">
    <property type="term" value="F:protein serine/threonine kinase activity"/>
    <property type="evidence" value="ECO:0007669"/>
    <property type="project" value="UniProtKB-KW"/>
</dbReference>
<evidence type="ECO:0000256" key="2">
    <source>
        <dbReference type="ARBA" id="ARBA00022679"/>
    </source>
</evidence>
<feature type="compositionally biased region" description="Basic and acidic residues" evidence="7">
    <location>
        <begin position="489"/>
        <end position="498"/>
    </location>
</feature>
<accession>A0A7R9U7F0</accession>
<dbReference type="Gene3D" id="3.30.200.20">
    <property type="entry name" value="Phosphorylase Kinase, domain 1"/>
    <property type="match status" value="1"/>
</dbReference>
<dbReference type="EMBL" id="HBEA01008679">
    <property type="protein sequence ID" value="CAD8257188.1"/>
    <property type="molecule type" value="Transcribed_RNA"/>
</dbReference>
<name>A0A7R9U7F0_9STRA</name>
<dbReference type="PROSITE" id="PS50011">
    <property type="entry name" value="PROTEIN_KINASE_DOM"/>
    <property type="match status" value="1"/>
</dbReference>
<gene>
    <name evidence="9" type="ORF">PPYR1160_LOCUS6680</name>
</gene>
<feature type="domain" description="Protein kinase" evidence="8">
    <location>
        <begin position="96"/>
        <end position="464"/>
    </location>
</feature>
<dbReference type="Gene3D" id="1.10.510.10">
    <property type="entry name" value="Transferase(Phosphotransferase) domain 1"/>
    <property type="match status" value="1"/>
</dbReference>
<dbReference type="PANTHER" id="PTHR24058:SF28">
    <property type="entry name" value="SERINE_THREONINE-PROTEIN KINASE MINIBRAIN"/>
    <property type="match status" value="1"/>
</dbReference>
<keyword evidence="5 6" id="KW-0067">ATP-binding</keyword>
<feature type="region of interest" description="Disordered" evidence="7">
    <location>
        <begin position="341"/>
        <end position="393"/>
    </location>
</feature>
<sequence>MEDDETPSEMDASRDGNRGSVAAPPAMLRPPDKRPVHKLSVGLISTYKMINRIYYTKRALKDALVNRERYGVYNDGYDDENWDYIIQTGEVLNERYEVKERIGKGSFGQVIRAEDRDTGVDVAIKIIKSKKPFMMQAKVERELLCLLRKKDRNDEHHIVKLLHHFVHRGHQCLVFEMLSYNLYELLKNTQLGGVSLNLVKKFARQILKALNFLSRDDVDVIHCDLKPENILLCHPKRSTVKVIDFGSSCHSQQRMYQYIQSRFYRSPEVLLGLRYSTQIDMWSLGCILVEMHTGEPLFGGSDQQDQMARIVEVFGMPPEHMLREAPETTLQTLFERDPPAELSTEPMEAFSEKSSSPNGLKNGPRLETPTMVQWKPRPRQRSSKRRGRTRPRHELRHVTCEEDRRYNLAQIIGVYTHGPGGRRKGHEGHTVEAYESFLDFIMQILEYDPDRRIRPAEALQHPLMRETNPPLGYASSAYAGGASATPQTERAEERKQDVWADVADSPMDDGTLGRTRSSKRIQNLRKQQGHTDAAGAEAAGRSHSL</sequence>
<dbReference type="InterPro" id="IPR011009">
    <property type="entry name" value="Kinase-like_dom_sf"/>
</dbReference>
<evidence type="ECO:0000256" key="3">
    <source>
        <dbReference type="ARBA" id="ARBA00022741"/>
    </source>
</evidence>
<reference evidence="9" key="1">
    <citation type="submission" date="2021-01" db="EMBL/GenBank/DDBJ databases">
        <authorList>
            <person name="Corre E."/>
            <person name="Pelletier E."/>
            <person name="Niang G."/>
            <person name="Scheremetjew M."/>
            <person name="Finn R."/>
            <person name="Kale V."/>
            <person name="Holt S."/>
            <person name="Cochrane G."/>
            <person name="Meng A."/>
            <person name="Brown T."/>
            <person name="Cohen L."/>
        </authorList>
    </citation>
    <scope>NUCLEOTIDE SEQUENCE</scope>
    <source>
        <strain evidence="9">CCMP2078</strain>
    </source>
</reference>
<evidence type="ECO:0000256" key="7">
    <source>
        <dbReference type="SAM" id="MobiDB-lite"/>
    </source>
</evidence>
<feature type="binding site" evidence="6">
    <location>
        <position position="125"/>
    </location>
    <ligand>
        <name>ATP</name>
        <dbReference type="ChEBI" id="CHEBI:30616"/>
    </ligand>
</feature>
<dbReference type="PANTHER" id="PTHR24058">
    <property type="entry name" value="DUAL SPECIFICITY PROTEIN KINASE"/>
    <property type="match status" value="1"/>
</dbReference>
<feature type="region of interest" description="Disordered" evidence="7">
    <location>
        <begin position="1"/>
        <end position="32"/>
    </location>
</feature>
<evidence type="ECO:0000313" key="9">
    <source>
        <dbReference type="EMBL" id="CAD8257188.1"/>
    </source>
</evidence>
<dbReference type="SMART" id="SM00220">
    <property type="entry name" value="S_TKc"/>
    <property type="match status" value="1"/>
</dbReference>
<dbReference type="Pfam" id="PF00069">
    <property type="entry name" value="Pkinase"/>
    <property type="match status" value="1"/>
</dbReference>
<dbReference type="AlphaFoldDB" id="A0A7R9U7F0"/>
<dbReference type="SUPFAM" id="SSF56112">
    <property type="entry name" value="Protein kinase-like (PK-like)"/>
    <property type="match status" value="1"/>
</dbReference>
<keyword evidence="2" id="KW-0808">Transferase</keyword>